<evidence type="ECO:0000313" key="2">
    <source>
        <dbReference type="Proteomes" id="UP000515158"/>
    </source>
</evidence>
<sequence>MTPPAPSPCSAIPVPHMQRLLEDLAKRKGFRTPRYAVSAGSQAGDNYLGVLFRVVVTEDGDEDKPGLRLILKGMPLSAKRREQMQVGSFFDNEFHAYRTVLPALARFLADKAVDDVKEPGLFPNTARCHEASSGGEEGQDTLVLEDMRPLGFTMHDRRVGLDEHHVRAVFKSLSFLHAASMAMEAQRPKDFAKIRNVVGEVLFDSNNAMLAQLEVVVKRTYGFVADRFPEGSAGYKKLQGLIDGYGTATAALVAPSNTTPNAITHGDSWTNNLLFKYAQAGDKDRAEEVCLVDFQLCRYAPPVLDLVYAVYCCTTREWRDAHLDKMLREYHDMLSGTLRRLDCDPDQLYPWTTMQAQLKERGRFGLCMAVLTVPLFLADSEELPDLDAQFESGQDMGEMLAVESKSAPERNKRLSDTLEEMIQRGWM</sequence>
<evidence type="ECO:0000313" key="3">
    <source>
        <dbReference type="RefSeq" id="XP_034256184.1"/>
    </source>
</evidence>
<dbReference type="PANTHER" id="PTHR11012">
    <property type="entry name" value="PROTEIN KINASE-LIKE DOMAIN-CONTAINING"/>
    <property type="match status" value="1"/>
</dbReference>
<name>A0A6P9AFP4_THRPL</name>
<dbReference type="KEGG" id="tpal:117654109"/>
<dbReference type="SUPFAM" id="SSF56112">
    <property type="entry name" value="Protein kinase-like (PK-like)"/>
    <property type="match status" value="1"/>
</dbReference>
<dbReference type="Pfam" id="PF02958">
    <property type="entry name" value="EcKL"/>
    <property type="match status" value="1"/>
</dbReference>
<keyword evidence="2" id="KW-1185">Reference proteome</keyword>
<proteinExistence type="predicted"/>
<dbReference type="FunCoup" id="A0A6P9AFP4">
    <property type="interactions" value="11"/>
</dbReference>
<dbReference type="SMART" id="SM00587">
    <property type="entry name" value="CHK"/>
    <property type="match status" value="1"/>
</dbReference>
<accession>A0A6P9AFP4</accession>
<dbReference type="InterPro" id="IPR011009">
    <property type="entry name" value="Kinase-like_dom_sf"/>
</dbReference>
<dbReference type="GeneID" id="117654109"/>
<dbReference type="Gene3D" id="3.90.1200.10">
    <property type="match status" value="1"/>
</dbReference>
<dbReference type="PANTHER" id="PTHR11012:SF30">
    <property type="entry name" value="PROTEIN KINASE-LIKE DOMAIN-CONTAINING"/>
    <property type="match status" value="1"/>
</dbReference>
<protein>
    <submittedName>
        <fullName evidence="3">Uncharacterized protein LOC117654109 isoform X1</fullName>
    </submittedName>
</protein>
<reference evidence="3" key="1">
    <citation type="submission" date="2025-08" db="UniProtKB">
        <authorList>
            <consortium name="RefSeq"/>
        </authorList>
    </citation>
    <scope>IDENTIFICATION</scope>
    <source>
        <tissue evidence="3">Total insect</tissue>
    </source>
</reference>
<feature type="domain" description="CHK kinase-like" evidence="1">
    <location>
        <begin position="142"/>
        <end position="340"/>
    </location>
</feature>
<gene>
    <name evidence="3" type="primary">LOC117654109</name>
</gene>
<dbReference type="InterPro" id="IPR015897">
    <property type="entry name" value="CHK_kinase-like"/>
</dbReference>
<evidence type="ECO:0000259" key="1">
    <source>
        <dbReference type="SMART" id="SM00587"/>
    </source>
</evidence>
<dbReference type="Proteomes" id="UP000515158">
    <property type="component" value="Unplaced"/>
</dbReference>
<dbReference type="InParanoid" id="A0A6P9AFP4"/>
<dbReference type="OrthoDB" id="191037at2759"/>
<organism evidence="3">
    <name type="scientific">Thrips palmi</name>
    <name type="common">Melon thrips</name>
    <dbReference type="NCBI Taxonomy" id="161013"/>
    <lineage>
        <taxon>Eukaryota</taxon>
        <taxon>Metazoa</taxon>
        <taxon>Ecdysozoa</taxon>
        <taxon>Arthropoda</taxon>
        <taxon>Hexapoda</taxon>
        <taxon>Insecta</taxon>
        <taxon>Pterygota</taxon>
        <taxon>Neoptera</taxon>
        <taxon>Paraneoptera</taxon>
        <taxon>Thysanoptera</taxon>
        <taxon>Terebrantia</taxon>
        <taxon>Thripoidea</taxon>
        <taxon>Thripidae</taxon>
        <taxon>Thrips</taxon>
    </lineage>
</organism>
<dbReference type="RefSeq" id="XP_034256184.1">
    <property type="nucleotide sequence ID" value="XM_034400293.1"/>
</dbReference>
<dbReference type="AlphaFoldDB" id="A0A6P9AFP4"/>
<dbReference type="InterPro" id="IPR004119">
    <property type="entry name" value="EcKL"/>
</dbReference>